<sequence length="211" mass="23597">MGNAGSKKQPLPNGFVNLSTGWKDLIKLRNTTVWPSKYKFGKKDHSIMSRNGAMLFGSSVLMNFTLLLAIIMAISLLMQKKLQNLQPAQSWALLQRNGPITPKVDIYSIGVLLLEIFCGRKNVKLSVEDENQIRLADGAYDKYKEGRLDLLVKNDEEAINGMKRVEMFVMTASWCIQADPLLRPSMKNVLQVSEGAMEVSVPPYTFPTTSV</sequence>
<keyword evidence="1" id="KW-0732">Signal</keyword>
<dbReference type="EMBL" id="LRBV02000001">
    <property type="status" value="NOT_ANNOTATED_CDS"/>
    <property type="molecule type" value="Genomic_DNA"/>
</dbReference>
<evidence type="ECO:0000256" key="1">
    <source>
        <dbReference type="ARBA" id="ARBA00022729"/>
    </source>
</evidence>
<dbReference type="Gramene" id="QL01p007242:mrna">
    <property type="protein sequence ID" value="QL01p007242:mrna"/>
    <property type="gene ID" value="QL01p007242"/>
</dbReference>
<keyword evidence="2" id="KW-0812">Transmembrane</keyword>
<name>A0A7N2QX35_QUELO</name>
<protein>
    <submittedName>
        <fullName evidence="3">Uncharacterized protein</fullName>
    </submittedName>
</protein>
<feature type="transmembrane region" description="Helical" evidence="2">
    <location>
        <begin position="53"/>
        <end position="77"/>
    </location>
</feature>
<keyword evidence="2" id="KW-0472">Membrane</keyword>
<dbReference type="Gene3D" id="1.10.510.10">
    <property type="entry name" value="Transferase(Phosphotransferase) domain 1"/>
    <property type="match status" value="1"/>
</dbReference>
<dbReference type="InterPro" id="IPR011009">
    <property type="entry name" value="Kinase-like_dom_sf"/>
</dbReference>
<evidence type="ECO:0000313" key="4">
    <source>
        <dbReference type="Proteomes" id="UP000594261"/>
    </source>
</evidence>
<proteinExistence type="predicted"/>
<evidence type="ECO:0000256" key="2">
    <source>
        <dbReference type="SAM" id="Phobius"/>
    </source>
</evidence>
<dbReference type="Proteomes" id="UP000594261">
    <property type="component" value="Chromosome 1"/>
</dbReference>
<reference evidence="3" key="2">
    <citation type="submission" date="2021-01" db="UniProtKB">
        <authorList>
            <consortium name="EnsemblPlants"/>
        </authorList>
    </citation>
    <scope>IDENTIFICATION</scope>
</reference>
<dbReference type="PANTHER" id="PTHR47976">
    <property type="entry name" value="G-TYPE LECTIN S-RECEPTOR-LIKE SERINE/THREONINE-PROTEIN KINASE SD2-5"/>
    <property type="match status" value="1"/>
</dbReference>
<dbReference type="InterPro" id="IPR051343">
    <property type="entry name" value="G-type_lectin_kinases/EP1-like"/>
</dbReference>
<dbReference type="SUPFAM" id="SSF56112">
    <property type="entry name" value="Protein kinase-like (PK-like)"/>
    <property type="match status" value="1"/>
</dbReference>
<accession>A0A7N2QX35</accession>
<organism evidence="3 4">
    <name type="scientific">Quercus lobata</name>
    <name type="common">Valley oak</name>
    <dbReference type="NCBI Taxonomy" id="97700"/>
    <lineage>
        <taxon>Eukaryota</taxon>
        <taxon>Viridiplantae</taxon>
        <taxon>Streptophyta</taxon>
        <taxon>Embryophyta</taxon>
        <taxon>Tracheophyta</taxon>
        <taxon>Spermatophyta</taxon>
        <taxon>Magnoliopsida</taxon>
        <taxon>eudicotyledons</taxon>
        <taxon>Gunneridae</taxon>
        <taxon>Pentapetalae</taxon>
        <taxon>rosids</taxon>
        <taxon>fabids</taxon>
        <taxon>Fagales</taxon>
        <taxon>Fagaceae</taxon>
        <taxon>Quercus</taxon>
    </lineage>
</organism>
<dbReference type="AlphaFoldDB" id="A0A7N2QX35"/>
<dbReference type="InParanoid" id="A0A7N2QX35"/>
<reference evidence="3 4" key="1">
    <citation type="journal article" date="2016" name="G3 (Bethesda)">
        <title>First Draft Assembly and Annotation of the Genome of a California Endemic Oak Quercus lobata Nee (Fagaceae).</title>
        <authorList>
            <person name="Sork V.L."/>
            <person name="Fitz-Gibbon S.T."/>
            <person name="Puiu D."/>
            <person name="Crepeau M."/>
            <person name="Gugger P.F."/>
            <person name="Sherman R."/>
            <person name="Stevens K."/>
            <person name="Langley C.H."/>
            <person name="Pellegrini M."/>
            <person name="Salzberg S.L."/>
        </authorList>
    </citation>
    <scope>NUCLEOTIDE SEQUENCE [LARGE SCALE GENOMIC DNA]</scope>
    <source>
        <strain evidence="3 4">cv. SW786</strain>
    </source>
</reference>
<evidence type="ECO:0000313" key="3">
    <source>
        <dbReference type="EnsemblPlants" id="QL01p007242:mrna"/>
    </source>
</evidence>
<keyword evidence="2" id="KW-1133">Transmembrane helix</keyword>
<dbReference type="PANTHER" id="PTHR47976:SF108">
    <property type="entry name" value="G-TYPE LECTIN S-RECEPTOR-LIKE SERINE_THREONINE-PROTEIN KINASE LECRK1"/>
    <property type="match status" value="1"/>
</dbReference>
<keyword evidence="4" id="KW-1185">Reference proteome</keyword>
<dbReference type="EnsemblPlants" id="QL01p007242:mrna">
    <property type="protein sequence ID" value="QL01p007242:mrna"/>
    <property type="gene ID" value="QL01p007242"/>
</dbReference>